<proteinExistence type="predicted"/>
<gene>
    <name evidence="2" type="ORF">JYK02_25940</name>
</gene>
<dbReference type="InterPro" id="IPR001322">
    <property type="entry name" value="Lamin_tail_dom"/>
</dbReference>
<feature type="domain" description="LTD" evidence="1">
    <location>
        <begin position="2"/>
        <end position="137"/>
    </location>
</feature>
<dbReference type="SUPFAM" id="SSF74853">
    <property type="entry name" value="Lamin A/C globular tail domain"/>
    <property type="match status" value="1"/>
</dbReference>
<evidence type="ECO:0000313" key="2">
    <source>
        <dbReference type="EMBL" id="MBN8230964.1"/>
    </source>
</evidence>
<dbReference type="InterPro" id="IPR036415">
    <property type="entry name" value="Lamin_tail_dom_sf"/>
</dbReference>
<comment type="caution">
    <text evidence="2">The sequence shown here is derived from an EMBL/GenBank/DDBJ whole genome shotgun (WGS) entry which is preliminary data.</text>
</comment>
<organism evidence="2 3">
    <name type="scientific">Corallococcus macrosporus</name>
    <dbReference type="NCBI Taxonomy" id="35"/>
    <lineage>
        <taxon>Bacteria</taxon>
        <taxon>Pseudomonadati</taxon>
        <taxon>Myxococcota</taxon>
        <taxon>Myxococcia</taxon>
        <taxon>Myxococcales</taxon>
        <taxon>Cystobacterineae</taxon>
        <taxon>Myxococcaceae</taxon>
        <taxon>Corallococcus</taxon>
    </lineage>
</organism>
<dbReference type="PROSITE" id="PS51841">
    <property type="entry name" value="LTD"/>
    <property type="match status" value="1"/>
</dbReference>
<name>A0ABS3DI10_9BACT</name>
<accession>A0ABS3DI10</accession>
<protein>
    <submittedName>
        <fullName evidence="2">Lamin tail domain-containing protein</fullName>
    </submittedName>
</protein>
<evidence type="ECO:0000259" key="1">
    <source>
        <dbReference type="PROSITE" id="PS51841"/>
    </source>
</evidence>
<reference evidence="2 3" key="1">
    <citation type="submission" date="2021-02" db="EMBL/GenBank/DDBJ databases">
        <title>De Novo genome assembly of isolated myxobacteria.</title>
        <authorList>
            <person name="Stevens D.C."/>
        </authorList>
    </citation>
    <scope>NUCLEOTIDE SEQUENCE [LARGE SCALE GENOMIC DNA]</scope>
    <source>
        <strain evidence="2 3">ATCC 29039</strain>
    </source>
</reference>
<evidence type="ECO:0000313" key="3">
    <source>
        <dbReference type="Proteomes" id="UP000664052"/>
    </source>
</evidence>
<sequence>MTRPTQTVFINEYLPQPFPPVSGGTTPDYDQQFVEIYNEGTTAVDLSGWKIHDAKSYSGAEAARHTFAPGTVLPAGKAYVVYSGASAVPPGAQYATYANNNGYGLRFDRGLNQSGAGDAVYLVRADGTLQDSHSYMTPGVEVYQGYSFNRSPDASGTGSWAYCANLFSYYSTPGYRADFSSF</sequence>
<dbReference type="Proteomes" id="UP000664052">
    <property type="component" value="Unassembled WGS sequence"/>
</dbReference>
<dbReference type="Gene3D" id="2.60.40.1260">
    <property type="entry name" value="Lamin Tail domain"/>
    <property type="match status" value="1"/>
</dbReference>
<keyword evidence="3" id="KW-1185">Reference proteome</keyword>
<dbReference type="Pfam" id="PF00932">
    <property type="entry name" value="LTD"/>
    <property type="match status" value="1"/>
</dbReference>
<dbReference type="EMBL" id="JAFIMU010000007">
    <property type="protein sequence ID" value="MBN8230964.1"/>
    <property type="molecule type" value="Genomic_DNA"/>
</dbReference>